<dbReference type="EMBL" id="UXUI01009465">
    <property type="protein sequence ID" value="VDD93773.1"/>
    <property type="molecule type" value="Genomic_DNA"/>
</dbReference>
<name>A0A0N4VEH3_ENTVE</name>
<evidence type="ECO:0000313" key="1">
    <source>
        <dbReference type="EMBL" id="VDD93773.1"/>
    </source>
</evidence>
<proteinExistence type="predicted"/>
<reference evidence="1 2" key="2">
    <citation type="submission" date="2018-10" db="EMBL/GenBank/DDBJ databases">
        <authorList>
            <consortium name="Pathogen Informatics"/>
        </authorList>
    </citation>
    <scope>NUCLEOTIDE SEQUENCE [LARGE SCALE GENOMIC DNA]</scope>
</reference>
<evidence type="ECO:0000313" key="2">
    <source>
        <dbReference type="Proteomes" id="UP000274131"/>
    </source>
</evidence>
<sequence>MGRWVKQNANKRSQNFPLFNQSFFQPLLETFSVLQRLAEVIRAGEVMGVSADEILAHLKIRNGVAKE</sequence>
<dbReference type="OrthoDB" id="5864411at2759"/>
<dbReference type="WBParaSite" id="EVEC_0000908301-mRNA-1">
    <property type="protein sequence ID" value="EVEC_0000908301-mRNA-1"/>
    <property type="gene ID" value="EVEC_0000908301"/>
</dbReference>
<reference evidence="3" key="1">
    <citation type="submission" date="2017-02" db="UniProtKB">
        <authorList>
            <consortium name="WormBaseParasite"/>
        </authorList>
    </citation>
    <scope>IDENTIFICATION</scope>
</reference>
<keyword evidence="2" id="KW-1185">Reference proteome</keyword>
<dbReference type="Proteomes" id="UP000274131">
    <property type="component" value="Unassembled WGS sequence"/>
</dbReference>
<protein>
    <submittedName>
        <fullName evidence="3">Transcriptional regulator</fullName>
    </submittedName>
</protein>
<dbReference type="AlphaFoldDB" id="A0A0N4VEH3"/>
<evidence type="ECO:0000313" key="3">
    <source>
        <dbReference type="WBParaSite" id="EVEC_0000908301-mRNA-1"/>
    </source>
</evidence>
<gene>
    <name evidence="1" type="ORF">EVEC_LOCUS8524</name>
</gene>
<organism evidence="3">
    <name type="scientific">Enterobius vermicularis</name>
    <name type="common">Human pinworm</name>
    <dbReference type="NCBI Taxonomy" id="51028"/>
    <lineage>
        <taxon>Eukaryota</taxon>
        <taxon>Metazoa</taxon>
        <taxon>Ecdysozoa</taxon>
        <taxon>Nematoda</taxon>
        <taxon>Chromadorea</taxon>
        <taxon>Rhabditida</taxon>
        <taxon>Spirurina</taxon>
        <taxon>Oxyuridomorpha</taxon>
        <taxon>Oxyuroidea</taxon>
        <taxon>Oxyuridae</taxon>
        <taxon>Enterobius</taxon>
    </lineage>
</organism>
<accession>A0A0N4VEH3</accession>